<proteinExistence type="predicted"/>
<comment type="caution">
    <text evidence="1">The sequence shown here is derived from an EMBL/GenBank/DDBJ whole genome shotgun (WGS) entry which is preliminary data.</text>
</comment>
<dbReference type="Proteomes" id="UP001530400">
    <property type="component" value="Unassembled WGS sequence"/>
</dbReference>
<evidence type="ECO:0000313" key="2">
    <source>
        <dbReference type="Proteomes" id="UP001530400"/>
    </source>
</evidence>
<reference evidence="1 2" key="1">
    <citation type="submission" date="2024-10" db="EMBL/GenBank/DDBJ databases">
        <title>Updated reference genomes for cyclostephanoid diatoms.</title>
        <authorList>
            <person name="Roberts W.R."/>
            <person name="Alverson A.J."/>
        </authorList>
    </citation>
    <scope>NUCLEOTIDE SEQUENCE [LARGE SCALE GENOMIC DNA]</scope>
    <source>
        <strain evidence="1 2">AJA010-31</strain>
    </source>
</reference>
<accession>A0ABD3PNZ8</accession>
<name>A0ABD3PNZ8_9STRA</name>
<dbReference type="EMBL" id="JALLPJ020000522">
    <property type="protein sequence ID" value="KAL3789487.1"/>
    <property type="molecule type" value="Genomic_DNA"/>
</dbReference>
<protein>
    <submittedName>
        <fullName evidence="1">Uncharacterized protein</fullName>
    </submittedName>
</protein>
<evidence type="ECO:0000313" key="1">
    <source>
        <dbReference type="EMBL" id="KAL3789487.1"/>
    </source>
</evidence>
<dbReference type="AlphaFoldDB" id="A0ABD3PNZ8"/>
<gene>
    <name evidence="1" type="ORF">ACHAWO_002816</name>
</gene>
<sequence>MLKLISFLGQAVLTIYKGEAKTEVEKITLSDYNDTERLHKLFAEKGFTKYTDDELDVNRQEAVPKHLSHLAADKSPAEVENAKKNFKTARENLEKLKKLKVARDNFMMDASYVTP</sequence>
<keyword evidence="2" id="KW-1185">Reference proteome</keyword>
<organism evidence="1 2">
    <name type="scientific">Cyclotella atomus</name>
    <dbReference type="NCBI Taxonomy" id="382360"/>
    <lineage>
        <taxon>Eukaryota</taxon>
        <taxon>Sar</taxon>
        <taxon>Stramenopiles</taxon>
        <taxon>Ochrophyta</taxon>
        <taxon>Bacillariophyta</taxon>
        <taxon>Coscinodiscophyceae</taxon>
        <taxon>Thalassiosirophycidae</taxon>
        <taxon>Stephanodiscales</taxon>
        <taxon>Stephanodiscaceae</taxon>
        <taxon>Cyclotella</taxon>
    </lineage>
</organism>